<evidence type="ECO:0000256" key="2">
    <source>
        <dbReference type="ARBA" id="ARBA00022840"/>
    </source>
</evidence>
<keyword evidence="4" id="KW-0804">Transcription</keyword>
<dbReference type="InterPro" id="IPR002197">
    <property type="entry name" value="HTH_Fis"/>
</dbReference>
<dbReference type="SUPFAM" id="SSF52172">
    <property type="entry name" value="CheY-like"/>
    <property type="match status" value="1"/>
</dbReference>
<dbReference type="InterPro" id="IPR001789">
    <property type="entry name" value="Sig_transdc_resp-reg_receiver"/>
</dbReference>
<dbReference type="AlphaFoldDB" id="A0A7I9VSX4"/>
<dbReference type="CDD" id="cd00009">
    <property type="entry name" value="AAA"/>
    <property type="match status" value="1"/>
</dbReference>
<name>A0A7I9VSX4_9BACT</name>
<evidence type="ECO:0000256" key="3">
    <source>
        <dbReference type="ARBA" id="ARBA00023015"/>
    </source>
</evidence>
<comment type="caution">
    <text evidence="8">The sequence shown here is derived from an EMBL/GenBank/DDBJ whole genome shotgun (WGS) entry which is preliminary data.</text>
</comment>
<dbReference type="EMBL" id="BJTG01000010">
    <property type="protein sequence ID" value="GEJ59037.1"/>
    <property type="molecule type" value="Genomic_DNA"/>
</dbReference>
<dbReference type="InterPro" id="IPR009057">
    <property type="entry name" value="Homeodomain-like_sf"/>
</dbReference>
<evidence type="ECO:0000259" key="6">
    <source>
        <dbReference type="PROSITE" id="PS50045"/>
    </source>
</evidence>
<dbReference type="SUPFAM" id="SSF46689">
    <property type="entry name" value="Homeodomain-like"/>
    <property type="match status" value="1"/>
</dbReference>
<dbReference type="FunFam" id="3.40.50.300:FF:000006">
    <property type="entry name" value="DNA-binding transcriptional regulator NtrC"/>
    <property type="match status" value="1"/>
</dbReference>
<evidence type="ECO:0000256" key="5">
    <source>
        <dbReference type="PROSITE-ProRule" id="PRU00169"/>
    </source>
</evidence>
<dbReference type="SMART" id="SM00382">
    <property type="entry name" value="AAA"/>
    <property type="match status" value="1"/>
</dbReference>
<dbReference type="Pfam" id="PF00158">
    <property type="entry name" value="Sigma54_activat"/>
    <property type="match status" value="1"/>
</dbReference>
<dbReference type="Pfam" id="PF02954">
    <property type="entry name" value="HTH_8"/>
    <property type="match status" value="1"/>
</dbReference>
<protein>
    <submittedName>
        <fullName evidence="8">Acetoacetate metabolism regulatory protein AtoC</fullName>
    </submittedName>
</protein>
<dbReference type="InterPro" id="IPR003593">
    <property type="entry name" value="AAA+_ATPase"/>
</dbReference>
<dbReference type="Pfam" id="PF25601">
    <property type="entry name" value="AAA_lid_14"/>
    <property type="match status" value="1"/>
</dbReference>
<dbReference type="GO" id="GO:0000160">
    <property type="term" value="P:phosphorelay signal transduction system"/>
    <property type="evidence" value="ECO:0007669"/>
    <property type="project" value="InterPro"/>
</dbReference>
<dbReference type="InterPro" id="IPR058031">
    <property type="entry name" value="AAA_lid_NorR"/>
</dbReference>
<proteinExistence type="predicted"/>
<dbReference type="PROSITE" id="PS50110">
    <property type="entry name" value="RESPONSE_REGULATORY"/>
    <property type="match status" value="1"/>
</dbReference>
<evidence type="ECO:0000259" key="7">
    <source>
        <dbReference type="PROSITE" id="PS50110"/>
    </source>
</evidence>
<gene>
    <name evidence="8" type="ORF">AMYX_37780</name>
</gene>
<evidence type="ECO:0000256" key="4">
    <source>
        <dbReference type="ARBA" id="ARBA00023163"/>
    </source>
</evidence>
<dbReference type="PRINTS" id="PR01590">
    <property type="entry name" value="HTHFIS"/>
</dbReference>
<dbReference type="Gene3D" id="3.40.50.300">
    <property type="entry name" value="P-loop containing nucleotide triphosphate hydrolases"/>
    <property type="match status" value="1"/>
</dbReference>
<dbReference type="GO" id="GO:0043565">
    <property type="term" value="F:sequence-specific DNA binding"/>
    <property type="evidence" value="ECO:0007669"/>
    <property type="project" value="InterPro"/>
</dbReference>
<organism evidence="8 9">
    <name type="scientific">Anaeromyxobacter diazotrophicus</name>
    <dbReference type="NCBI Taxonomy" id="2590199"/>
    <lineage>
        <taxon>Bacteria</taxon>
        <taxon>Pseudomonadati</taxon>
        <taxon>Myxococcota</taxon>
        <taxon>Myxococcia</taxon>
        <taxon>Myxococcales</taxon>
        <taxon>Cystobacterineae</taxon>
        <taxon>Anaeromyxobacteraceae</taxon>
        <taxon>Anaeromyxobacter</taxon>
    </lineage>
</organism>
<dbReference type="Gene3D" id="3.40.50.2300">
    <property type="match status" value="1"/>
</dbReference>
<reference evidence="9" key="1">
    <citation type="journal article" date="2020" name="Appl. Environ. Microbiol.">
        <title>Diazotrophic Anaeromyxobacter Isolates from Soils.</title>
        <authorList>
            <person name="Masuda Y."/>
            <person name="Yamanaka H."/>
            <person name="Xu Z.X."/>
            <person name="Shiratori Y."/>
            <person name="Aono T."/>
            <person name="Amachi S."/>
            <person name="Senoo K."/>
            <person name="Itoh H."/>
        </authorList>
    </citation>
    <scope>NUCLEOTIDE SEQUENCE [LARGE SCALE GENOMIC DNA]</scope>
    <source>
        <strain evidence="9">R267</strain>
    </source>
</reference>
<evidence type="ECO:0000256" key="1">
    <source>
        <dbReference type="ARBA" id="ARBA00022741"/>
    </source>
</evidence>
<dbReference type="InterPro" id="IPR025944">
    <property type="entry name" value="Sigma_54_int_dom_CS"/>
</dbReference>
<keyword evidence="2" id="KW-0067">ATP-binding</keyword>
<dbReference type="InterPro" id="IPR027417">
    <property type="entry name" value="P-loop_NTPase"/>
</dbReference>
<keyword evidence="3" id="KW-0805">Transcription regulation</keyword>
<keyword evidence="1" id="KW-0547">Nucleotide-binding</keyword>
<evidence type="ECO:0000313" key="8">
    <source>
        <dbReference type="EMBL" id="GEJ59037.1"/>
    </source>
</evidence>
<feature type="domain" description="Response regulatory" evidence="7">
    <location>
        <begin position="3"/>
        <end position="116"/>
    </location>
</feature>
<dbReference type="PROSITE" id="PS50045">
    <property type="entry name" value="SIGMA54_INTERACT_4"/>
    <property type="match status" value="1"/>
</dbReference>
<dbReference type="PROSITE" id="PS00688">
    <property type="entry name" value="SIGMA54_INTERACT_3"/>
    <property type="match status" value="1"/>
</dbReference>
<dbReference type="GO" id="GO:0005524">
    <property type="term" value="F:ATP binding"/>
    <property type="evidence" value="ECO:0007669"/>
    <property type="project" value="UniProtKB-KW"/>
</dbReference>
<feature type="domain" description="Sigma-54 factor interaction" evidence="6">
    <location>
        <begin position="138"/>
        <end position="367"/>
    </location>
</feature>
<keyword evidence="9" id="KW-1185">Reference proteome</keyword>
<dbReference type="RefSeq" id="WP_176068157.1">
    <property type="nucleotide sequence ID" value="NZ_BJTG01000010.1"/>
</dbReference>
<sequence>MARPRILVVEPHGAEALCAVLAQHGFDPCQAADPGAALLAVPSLAPDALLAAVTGPADGVLLARGLAELGSDAALVVMADPEQLGAAVAALRAGAESYLVRPAGAAQAAVLLWKALEKRRLRADAARLRAQLRRRHALVGSAPELQLVQEVLRRAAPTRATVLVLGETGTGRELVAQALHDASPRRDRPFVRVSCAARSQVLLESELFGHEPGAFPGAALRREGCLEAAHGGTVFLHEVAHLPLGLQVKLLRVLQQGELERMGSRETLRCDVRVVASSTRDLAEAVREGRFRDDLYYRLNVVAVTLPPLRERKGDIPALVEAFLARSAAARARGVTAVSPGALSALFAHDWPGNVRELQAVVERGVARCGGRELALEDLPPALTGGGAGEASALVPGATLFEIEREAILRTLDRMGGSTVRAAQALGVSVRKIQYRLREYRLGQHEPRRRGASAPPW</sequence>
<comment type="caution">
    <text evidence="5">Lacks conserved residue(s) required for the propagation of feature annotation.</text>
</comment>
<dbReference type="Gene3D" id="1.10.10.60">
    <property type="entry name" value="Homeodomain-like"/>
    <property type="match status" value="1"/>
</dbReference>
<dbReference type="SUPFAM" id="SSF52540">
    <property type="entry name" value="P-loop containing nucleoside triphosphate hydrolases"/>
    <property type="match status" value="1"/>
</dbReference>
<dbReference type="SMART" id="SM00448">
    <property type="entry name" value="REC"/>
    <property type="match status" value="1"/>
</dbReference>
<dbReference type="InterPro" id="IPR011006">
    <property type="entry name" value="CheY-like_superfamily"/>
</dbReference>
<accession>A0A7I9VSX4</accession>
<dbReference type="GO" id="GO:0006355">
    <property type="term" value="P:regulation of DNA-templated transcription"/>
    <property type="evidence" value="ECO:0007669"/>
    <property type="project" value="InterPro"/>
</dbReference>
<dbReference type="InterPro" id="IPR002078">
    <property type="entry name" value="Sigma_54_int"/>
</dbReference>
<dbReference type="PANTHER" id="PTHR32071">
    <property type="entry name" value="TRANSCRIPTIONAL REGULATORY PROTEIN"/>
    <property type="match status" value="1"/>
</dbReference>
<dbReference type="Proteomes" id="UP000503640">
    <property type="component" value="Unassembled WGS sequence"/>
</dbReference>
<dbReference type="Gene3D" id="1.10.8.60">
    <property type="match status" value="1"/>
</dbReference>
<evidence type="ECO:0000313" key="9">
    <source>
        <dbReference type="Proteomes" id="UP000503640"/>
    </source>
</evidence>